<dbReference type="Gene3D" id="3.40.50.2300">
    <property type="match status" value="1"/>
</dbReference>
<name>X1P7A6_9ZZZZ</name>
<evidence type="ECO:0000313" key="2">
    <source>
        <dbReference type="EMBL" id="GAI26804.1"/>
    </source>
</evidence>
<dbReference type="SUPFAM" id="SSF53098">
    <property type="entry name" value="Ribonuclease H-like"/>
    <property type="match status" value="1"/>
</dbReference>
<feature type="non-terminal residue" evidence="2">
    <location>
        <position position="284"/>
    </location>
</feature>
<comment type="caution">
    <text evidence="2">The sequence shown here is derived from an EMBL/GenBank/DDBJ whole genome shotgun (WGS) entry which is preliminary data.</text>
</comment>
<sequence length="284" mass="32262">MVEEVFFKGAVIDEEPILLFDKADSSAVHKEPYFGLKVFGPFDKQCGVLKVGIITPQSARASVQAFIRTLEVGDARYFSGGMKNFFRTDLKISHIVETTGISLKDYMYAGSQFVEKTDQSDVDVVVCFIPRTSNLYTNTPYYRLKAVLSVHGFPSQMLTQATLNRPTFSYLNVASALFAKSGHIPWVLGGEMPNTNIVIGISIADRICDDNRLVQNRYIGYVNVFDQYGKWMFFEGIAEAYKKEEISGKMVELVKRAVEKYKIEKGIIPENIHIHYWKRFSKIE</sequence>
<accession>X1P7A6</accession>
<evidence type="ECO:0000259" key="1">
    <source>
        <dbReference type="PROSITE" id="PS50822"/>
    </source>
</evidence>
<dbReference type="GO" id="GO:0003676">
    <property type="term" value="F:nucleic acid binding"/>
    <property type="evidence" value="ECO:0007669"/>
    <property type="project" value="InterPro"/>
</dbReference>
<reference evidence="2" key="1">
    <citation type="journal article" date="2014" name="Front. Microbiol.">
        <title>High frequency of phylogenetically diverse reductive dehalogenase-homologous genes in deep subseafloor sedimentary metagenomes.</title>
        <authorList>
            <person name="Kawai M."/>
            <person name="Futagami T."/>
            <person name="Toyoda A."/>
            <person name="Takaki Y."/>
            <person name="Nishi S."/>
            <person name="Hori S."/>
            <person name="Arai W."/>
            <person name="Tsubouchi T."/>
            <person name="Morono Y."/>
            <person name="Uchiyama I."/>
            <person name="Ito T."/>
            <person name="Fujiyama A."/>
            <person name="Inagaki F."/>
            <person name="Takami H."/>
        </authorList>
    </citation>
    <scope>NUCLEOTIDE SEQUENCE</scope>
    <source>
        <strain evidence="2">Expedition CK06-06</strain>
    </source>
</reference>
<dbReference type="InterPro" id="IPR012337">
    <property type="entry name" value="RNaseH-like_sf"/>
</dbReference>
<dbReference type="InterPro" id="IPR036397">
    <property type="entry name" value="RNaseH_sf"/>
</dbReference>
<feature type="domain" description="Piwi" evidence="1">
    <location>
        <begin position="124"/>
        <end position="275"/>
    </location>
</feature>
<dbReference type="Gene3D" id="3.30.420.10">
    <property type="entry name" value="Ribonuclease H-like superfamily/Ribonuclease H"/>
    <property type="match status" value="1"/>
</dbReference>
<gene>
    <name evidence="2" type="ORF">S06H3_26156</name>
</gene>
<dbReference type="AlphaFoldDB" id="X1P7A6"/>
<dbReference type="InterPro" id="IPR003165">
    <property type="entry name" value="Piwi"/>
</dbReference>
<dbReference type="EMBL" id="BARV01015093">
    <property type="protein sequence ID" value="GAI26804.1"/>
    <property type="molecule type" value="Genomic_DNA"/>
</dbReference>
<protein>
    <recommendedName>
        <fullName evidence="1">Piwi domain-containing protein</fullName>
    </recommendedName>
</protein>
<dbReference type="PROSITE" id="PS50822">
    <property type="entry name" value="PIWI"/>
    <property type="match status" value="1"/>
</dbReference>
<proteinExistence type="predicted"/>
<organism evidence="2">
    <name type="scientific">marine sediment metagenome</name>
    <dbReference type="NCBI Taxonomy" id="412755"/>
    <lineage>
        <taxon>unclassified sequences</taxon>
        <taxon>metagenomes</taxon>
        <taxon>ecological metagenomes</taxon>
    </lineage>
</organism>